<dbReference type="SUPFAM" id="SSF51430">
    <property type="entry name" value="NAD(P)-linked oxidoreductase"/>
    <property type="match status" value="1"/>
</dbReference>
<keyword evidence="6" id="KW-0521">NADP</keyword>
<dbReference type="AlphaFoldDB" id="B3RZQ6"/>
<dbReference type="GO" id="GO:0016491">
    <property type="term" value="F:oxidoreductase activity"/>
    <property type="evidence" value="ECO:0007669"/>
    <property type="project" value="UniProtKB-KW"/>
</dbReference>
<evidence type="ECO:0000256" key="9">
    <source>
        <dbReference type="ARBA" id="ARBA00023065"/>
    </source>
</evidence>
<evidence type="ECO:0000259" key="10">
    <source>
        <dbReference type="Pfam" id="PF00248"/>
    </source>
</evidence>
<keyword evidence="5" id="KW-0633">Potassium transport</keyword>
<feature type="domain" description="NADP-dependent oxidoreductase" evidence="10">
    <location>
        <begin position="15"/>
        <end position="318"/>
    </location>
</feature>
<dbReference type="GeneID" id="6754985"/>
<dbReference type="KEGG" id="tad:TRIADDRAFT_27180"/>
<dbReference type="GO" id="GO:0008076">
    <property type="term" value="C:voltage-gated potassium channel complex"/>
    <property type="evidence" value="ECO:0000318"/>
    <property type="project" value="GO_Central"/>
</dbReference>
<evidence type="ECO:0000256" key="2">
    <source>
        <dbReference type="ARBA" id="ARBA00006515"/>
    </source>
</evidence>
<dbReference type="PhylomeDB" id="B3RZQ6"/>
<dbReference type="InterPro" id="IPR023210">
    <property type="entry name" value="NADP_OxRdtase_dom"/>
</dbReference>
<accession>B3RZQ6</accession>
<dbReference type="OMA" id="EQPAYNM"/>
<evidence type="ECO:0000256" key="1">
    <source>
        <dbReference type="ARBA" id="ARBA00004496"/>
    </source>
</evidence>
<reference evidence="11 12" key="1">
    <citation type="journal article" date="2008" name="Nature">
        <title>The Trichoplax genome and the nature of placozoans.</title>
        <authorList>
            <person name="Srivastava M."/>
            <person name="Begovic E."/>
            <person name="Chapman J."/>
            <person name="Putnam N.H."/>
            <person name="Hellsten U."/>
            <person name="Kawashima T."/>
            <person name="Kuo A."/>
            <person name="Mitros T."/>
            <person name="Salamov A."/>
            <person name="Carpenter M.L."/>
            <person name="Signorovitch A.Y."/>
            <person name="Moreno M.A."/>
            <person name="Kamm K."/>
            <person name="Grimwood J."/>
            <person name="Schmutz J."/>
            <person name="Shapiro H."/>
            <person name="Grigoriev I.V."/>
            <person name="Buss L.W."/>
            <person name="Schierwater B."/>
            <person name="Dellaporta S.L."/>
            <person name="Rokhsar D.S."/>
        </authorList>
    </citation>
    <scope>NUCLEOTIDE SEQUENCE [LARGE SCALE GENOMIC DNA]</scope>
    <source>
        <strain evidence="11 12">Grell-BS-1999</strain>
    </source>
</reference>
<dbReference type="Proteomes" id="UP000009022">
    <property type="component" value="Unassembled WGS sequence"/>
</dbReference>
<dbReference type="InterPro" id="IPR005399">
    <property type="entry name" value="K_chnl_volt-dep_bsu_KCNAB-rel"/>
</dbReference>
<evidence type="ECO:0000256" key="5">
    <source>
        <dbReference type="ARBA" id="ARBA00022538"/>
    </source>
</evidence>
<dbReference type="FunCoup" id="B3RZQ6">
    <property type="interactions" value="675"/>
</dbReference>
<organism evidence="11 12">
    <name type="scientific">Trichoplax adhaerens</name>
    <name type="common">Trichoplax reptans</name>
    <dbReference type="NCBI Taxonomy" id="10228"/>
    <lineage>
        <taxon>Eukaryota</taxon>
        <taxon>Metazoa</taxon>
        <taxon>Placozoa</taxon>
        <taxon>Uniplacotomia</taxon>
        <taxon>Trichoplacea</taxon>
        <taxon>Trichoplacidae</taxon>
        <taxon>Trichoplax</taxon>
    </lineage>
</organism>
<keyword evidence="9" id="KW-0406">Ion transport</keyword>
<dbReference type="CDD" id="cd19141">
    <property type="entry name" value="Aldo_ket_red_shaker"/>
    <property type="match status" value="1"/>
</dbReference>
<evidence type="ECO:0000256" key="8">
    <source>
        <dbReference type="ARBA" id="ARBA00023002"/>
    </source>
</evidence>
<dbReference type="PRINTS" id="PR01577">
    <property type="entry name" value="KCNABCHANNEL"/>
</dbReference>
<keyword evidence="4" id="KW-0963">Cytoplasm</keyword>
<dbReference type="OrthoDB" id="1720422at2759"/>
<dbReference type="GO" id="GO:0005737">
    <property type="term" value="C:cytoplasm"/>
    <property type="evidence" value="ECO:0007669"/>
    <property type="project" value="UniProtKB-SubCell"/>
</dbReference>
<feature type="non-terminal residue" evidence="11">
    <location>
        <position position="1"/>
    </location>
</feature>
<keyword evidence="7" id="KW-0630">Potassium</keyword>
<dbReference type="PANTHER" id="PTHR43150">
    <property type="entry name" value="HYPERKINETIC, ISOFORM M"/>
    <property type="match status" value="1"/>
</dbReference>
<proteinExistence type="inferred from homology"/>
<dbReference type="GO" id="GO:0015459">
    <property type="term" value="F:potassium channel regulator activity"/>
    <property type="evidence" value="ECO:0000318"/>
    <property type="project" value="GO_Central"/>
</dbReference>
<dbReference type="GO" id="GO:0005249">
    <property type="term" value="F:voltage-gated potassium channel activity"/>
    <property type="evidence" value="ECO:0007669"/>
    <property type="project" value="InterPro"/>
</dbReference>
<sequence length="331" mass="37415">YFRNLGKSGLRVSALGFGTWVTFGSQVSDKHAEELITVAYENGINFFDTAEVYAGGKAEIVLGQVLRKKQWRRSTLVISTKIFWGGRGENEQGLSRKHIIEGLKASLHRLQLEYVDIVFANRPDSTTPMEEIVRAFTFVINQGLAFYWGVSQWTEADVMEAYAVARQYNLIPPTAIQAEYHFMCREQMEAVKKNLYDKCGVGAVTWSPLAGGVLSGKYMDDTIPEDSRASLSNFDWWREKIQSEEGRRMQAKLKELQIIADRIDCTLCQLAIAWCLKNDRANCVLLGAKNSHQLKENITAIAILPKLDHSMMHSIDEILGNKPIVSKAFRK</sequence>
<dbReference type="STRING" id="10228.B3RZQ6"/>
<dbReference type="InParanoid" id="B3RZQ6"/>
<dbReference type="InterPro" id="IPR005983">
    <property type="entry name" value="K_chnl_volt-dep_bsu_KCNAB"/>
</dbReference>
<evidence type="ECO:0000313" key="11">
    <source>
        <dbReference type="EMBL" id="EDV24247.1"/>
    </source>
</evidence>
<evidence type="ECO:0000256" key="4">
    <source>
        <dbReference type="ARBA" id="ARBA00022490"/>
    </source>
</evidence>
<dbReference type="Pfam" id="PF00248">
    <property type="entry name" value="Aldo_ket_red"/>
    <property type="match status" value="1"/>
</dbReference>
<dbReference type="PANTHER" id="PTHR43150:SF2">
    <property type="entry name" value="HYPERKINETIC, ISOFORM M"/>
    <property type="match status" value="1"/>
</dbReference>
<dbReference type="HOGENOM" id="CLU_023205_2_0_1"/>
<dbReference type="GO" id="GO:1901379">
    <property type="term" value="P:regulation of potassium ion transmembrane transport"/>
    <property type="evidence" value="ECO:0000318"/>
    <property type="project" value="GO_Central"/>
</dbReference>
<keyword evidence="3" id="KW-0813">Transport</keyword>
<keyword evidence="12" id="KW-1185">Reference proteome</keyword>
<name>B3RZQ6_TRIAD</name>
<evidence type="ECO:0000256" key="7">
    <source>
        <dbReference type="ARBA" id="ARBA00022958"/>
    </source>
</evidence>
<dbReference type="EMBL" id="DS985246">
    <property type="protein sequence ID" value="EDV24247.1"/>
    <property type="molecule type" value="Genomic_DNA"/>
</dbReference>
<evidence type="ECO:0000313" key="12">
    <source>
        <dbReference type="Proteomes" id="UP000009022"/>
    </source>
</evidence>
<comment type="similarity">
    <text evidence="2">Belongs to the shaker potassium channel beta subunit family.</text>
</comment>
<dbReference type="eggNOG" id="KOG1575">
    <property type="taxonomic scope" value="Eukaryota"/>
</dbReference>
<protein>
    <recommendedName>
        <fullName evidence="10">NADP-dependent oxidoreductase domain-containing protein</fullName>
    </recommendedName>
</protein>
<gene>
    <name evidence="11" type="ORF">TRIADDRAFT_27180</name>
</gene>
<dbReference type="CTD" id="6754985"/>
<evidence type="ECO:0000256" key="6">
    <source>
        <dbReference type="ARBA" id="ARBA00022857"/>
    </source>
</evidence>
<comment type="subcellular location">
    <subcellularLocation>
        <location evidence="1">Cytoplasm</location>
    </subcellularLocation>
</comment>
<dbReference type="NCBIfam" id="TIGR01293">
    <property type="entry name" value="Kv_beta"/>
    <property type="match status" value="1"/>
</dbReference>
<dbReference type="GO" id="GO:0044325">
    <property type="term" value="F:transmembrane transporter binding"/>
    <property type="evidence" value="ECO:0000318"/>
    <property type="project" value="GO_Central"/>
</dbReference>
<dbReference type="Gene3D" id="3.20.20.100">
    <property type="entry name" value="NADP-dependent oxidoreductase domain"/>
    <property type="match status" value="1"/>
</dbReference>
<dbReference type="InterPro" id="IPR036812">
    <property type="entry name" value="NAD(P)_OxRdtase_dom_sf"/>
</dbReference>
<dbReference type="RefSeq" id="XP_002113773.1">
    <property type="nucleotide sequence ID" value="XM_002113737.1"/>
</dbReference>
<evidence type="ECO:0000256" key="3">
    <source>
        <dbReference type="ARBA" id="ARBA00022448"/>
    </source>
</evidence>
<keyword evidence="8" id="KW-0560">Oxidoreductase</keyword>